<dbReference type="GO" id="GO:1901259">
    <property type="term" value="P:chloroplast rRNA processing"/>
    <property type="evidence" value="ECO:0007669"/>
    <property type="project" value="TreeGrafter"/>
</dbReference>
<dbReference type="OrthoDB" id="541854at2759"/>
<organism evidence="2 3">
    <name type="scientific">Tetrabaena socialis</name>
    <dbReference type="NCBI Taxonomy" id="47790"/>
    <lineage>
        <taxon>Eukaryota</taxon>
        <taxon>Viridiplantae</taxon>
        <taxon>Chlorophyta</taxon>
        <taxon>core chlorophytes</taxon>
        <taxon>Chlorophyceae</taxon>
        <taxon>CS clade</taxon>
        <taxon>Chlamydomonadales</taxon>
        <taxon>Tetrabaenaceae</taxon>
        <taxon>Tetrabaena</taxon>
    </lineage>
</organism>
<feature type="region of interest" description="Disordered" evidence="1">
    <location>
        <begin position="1"/>
        <end position="89"/>
    </location>
</feature>
<dbReference type="GO" id="GO:0035770">
    <property type="term" value="C:ribonucleoprotein granule"/>
    <property type="evidence" value="ECO:0007669"/>
    <property type="project" value="TreeGrafter"/>
</dbReference>
<feature type="compositionally biased region" description="Basic and acidic residues" evidence="1">
    <location>
        <begin position="25"/>
        <end position="84"/>
    </location>
</feature>
<dbReference type="EMBL" id="PGGS01000115">
    <property type="protein sequence ID" value="PNH08801.1"/>
    <property type="molecule type" value="Genomic_DNA"/>
</dbReference>
<evidence type="ECO:0000313" key="3">
    <source>
        <dbReference type="Proteomes" id="UP000236333"/>
    </source>
</evidence>
<dbReference type="PANTHER" id="PTHR21228">
    <property type="entry name" value="FAST LEU-RICH DOMAIN-CONTAINING"/>
    <property type="match status" value="1"/>
</dbReference>
<dbReference type="GO" id="GO:0009507">
    <property type="term" value="C:chloroplast"/>
    <property type="evidence" value="ECO:0007669"/>
    <property type="project" value="GOC"/>
</dbReference>
<dbReference type="GO" id="GO:0003723">
    <property type="term" value="F:RNA binding"/>
    <property type="evidence" value="ECO:0007669"/>
    <property type="project" value="TreeGrafter"/>
</dbReference>
<name>A0A2J8A8G1_9CHLO</name>
<dbReference type="PANTHER" id="PTHR21228:SF40">
    <property type="entry name" value="LD45607P"/>
    <property type="match status" value="1"/>
</dbReference>
<dbReference type="InterPro" id="IPR050870">
    <property type="entry name" value="FAST_kinase"/>
</dbReference>
<proteinExistence type="predicted"/>
<evidence type="ECO:0000313" key="2">
    <source>
        <dbReference type="EMBL" id="PNH08801.1"/>
    </source>
</evidence>
<reference evidence="2 3" key="1">
    <citation type="journal article" date="2017" name="Mol. Biol. Evol.">
        <title>The 4-celled Tetrabaena socialis nuclear genome reveals the essential components for genetic control of cell number at the origin of multicellularity in the volvocine lineage.</title>
        <authorList>
            <person name="Featherston J."/>
            <person name="Arakaki Y."/>
            <person name="Hanschen E.R."/>
            <person name="Ferris P.J."/>
            <person name="Michod R.E."/>
            <person name="Olson B.J.S.C."/>
            <person name="Nozaki H."/>
            <person name="Durand P.M."/>
        </authorList>
    </citation>
    <scope>NUCLEOTIDE SEQUENCE [LARGE SCALE GENOMIC DNA]</scope>
    <source>
        <strain evidence="2 3">NIES-571</strain>
    </source>
</reference>
<dbReference type="GO" id="GO:0044528">
    <property type="term" value="P:regulation of mitochondrial mRNA stability"/>
    <property type="evidence" value="ECO:0007669"/>
    <property type="project" value="TreeGrafter"/>
</dbReference>
<protein>
    <submittedName>
        <fullName evidence="2">Tbc2 translation factor, chloroplastic</fullName>
    </submittedName>
</protein>
<sequence>EAGQEGGGQQRWGPGNAGEGQWRGDGGRGRGDGEGQWRGDSARGRGDGEGQWRGDGGRGRGDGEGQWRGDGGRGDGQRTFRGPREAMSGEALEARQANNDAVRAAADWRAVAALLESRGSSLDGENITAMLIKVARNGRPEAASSAEFEALVASLYGWVSALVPTLRPKQLATCLYAIAKLELFNAELVAALAERAVEQLGNFNGWEYSNMVWAFGRMNYTPGEDWLNLFVYWSENRLAMFKTVELSNTVGALAKLGHVPGPTWMEALTAAAVRQAGDFNNLEYVNLLFGLASLGYTGGADPSAWLEPLVGGPNGAARVAGMRVTDLTRTTWALTQFDWKPPAPWLQAASRAFVAQLRFCLPSDLATISYSLAYLHATPSPDTLKLLAFELSRCWQRLSGDELANVAMSLALWQYRPQTDRWLDELVIAARDKLAESSPDALSKYVSALPLLGQGYRLNQVVTQAQALLDGQQQTQSAEPPAVDAALV</sequence>
<keyword evidence="3" id="KW-1185">Reference proteome</keyword>
<evidence type="ECO:0000256" key="1">
    <source>
        <dbReference type="SAM" id="MobiDB-lite"/>
    </source>
</evidence>
<gene>
    <name evidence="2" type="ORF">TSOC_004614</name>
</gene>
<comment type="caution">
    <text evidence="2">The sequence shown here is derived from an EMBL/GenBank/DDBJ whole genome shotgun (WGS) entry which is preliminary data.</text>
</comment>
<feature type="compositionally biased region" description="Gly residues" evidence="1">
    <location>
        <begin position="1"/>
        <end position="24"/>
    </location>
</feature>
<dbReference type="GO" id="GO:0000963">
    <property type="term" value="P:mitochondrial RNA processing"/>
    <property type="evidence" value="ECO:0007669"/>
    <property type="project" value="TreeGrafter"/>
</dbReference>
<accession>A0A2J8A8G1</accession>
<dbReference type="GO" id="GO:0005759">
    <property type="term" value="C:mitochondrial matrix"/>
    <property type="evidence" value="ECO:0007669"/>
    <property type="project" value="TreeGrafter"/>
</dbReference>
<dbReference type="AlphaFoldDB" id="A0A2J8A8G1"/>
<dbReference type="Proteomes" id="UP000236333">
    <property type="component" value="Unassembled WGS sequence"/>
</dbReference>
<feature type="non-terminal residue" evidence="2">
    <location>
        <position position="1"/>
    </location>
</feature>